<comment type="caution">
    <text evidence="1">The sequence shown here is derived from an EMBL/GenBank/DDBJ whole genome shotgun (WGS) entry which is preliminary data.</text>
</comment>
<dbReference type="EMBL" id="LAZR01025108">
    <property type="protein sequence ID" value="KKL72968.1"/>
    <property type="molecule type" value="Genomic_DNA"/>
</dbReference>
<organism evidence="1">
    <name type="scientific">marine sediment metagenome</name>
    <dbReference type="NCBI Taxonomy" id="412755"/>
    <lineage>
        <taxon>unclassified sequences</taxon>
        <taxon>metagenomes</taxon>
        <taxon>ecological metagenomes</taxon>
    </lineage>
</organism>
<protein>
    <recommendedName>
        <fullName evidence="2">Lipocalin-like domain-containing protein</fullName>
    </recommendedName>
</protein>
<reference evidence="1" key="1">
    <citation type="journal article" date="2015" name="Nature">
        <title>Complex archaea that bridge the gap between prokaryotes and eukaryotes.</title>
        <authorList>
            <person name="Spang A."/>
            <person name="Saw J.H."/>
            <person name="Jorgensen S.L."/>
            <person name="Zaremba-Niedzwiedzka K."/>
            <person name="Martijn J."/>
            <person name="Lind A.E."/>
            <person name="van Eijk R."/>
            <person name="Schleper C."/>
            <person name="Guy L."/>
            <person name="Ettema T.J."/>
        </authorList>
    </citation>
    <scope>NUCLEOTIDE SEQUENCE</scope>
</reference>
<gene>
    <name evidence="1" type="ORF">LCGC14_2079620</name>
</gene>
<proteinExistence type="predicted"/>
<evidence type="ECO:0000313" key="1">
    <source>
        <dbReference type="EMBL" id="KKL72968.1"/>
    </source>
</evidence>
<sequence length="135" mass="14941">MKTDTLNIHFAFMKKLILSLALAGTVVCISCSKDNDDSDVIIGTWVSQSTVGENVGSEQTSLEVWKFNDDTSGAYTKSSKDMVELESKFVWIKMDSLYQIDYAKGAISDDTFSIGELMGEIALEDREGNHIAVRE</sequence>
<evidence type="ECO:0008006" key="2">
    <source>
        <dbReference type="Google" id="ProtNLM"/>
    </source>
</evidence>
<accession>A0A0F9EFU9</accession>
<dbReference type="AlphaFoldDB" id="A0A0F9EFU9"/>
<name>A0A0F9EFU9_9ZZZZ</name>